<evidence type="ECO:0000313" key="2">
    <source>
        <dbReference type="Proteomes" id="UP000001878"/>
    </source>
</evidence>
<accession>C1KFS8</accession>
<proteinExistence type="predicted"/>
<protein>
    <submittedName>
        <fullName evidence="1">Uncharacterized protein</fullName>
    </submittedName>
</protein>
<name>C1KFS8_9CAUD</name>
<keyword evidence="2" id="KW-1185">Reference proteome</keyword>
<dbReference type="GeneID" id="7751023"/>
<dbReference type="KEGG" id="vg:7751023"/>
<organism evidence="1 2">
    <name type="scientific">Lactobacillus phage Lb338-1</name>
    <dbReference type="NCBI Taxonomy" id="2892342"/>
    <lineage>
        <taxon>Viruses</taxon>
        <taxon>Duplodnaviria</taxon>
        <taxon>Heunggongvirae</taxon>
        <taxon>Uroviricota</taxon>
        <taxon>Caudoviricetes</taxon>
        <taxon>Herelleviridae</taxon>
        <taxon>Mooreparkvirus</taxon>
        <taxon>Mooreparkvirus Lb3381</taxon>
    </lineage>
</organism>
<sequence>MKGRTIMQGKLGGYNWVTYGKDLVIYKDGVDSSFDSSRKGAISVTYSADKFLDIDKIQVVDFARAYDKQLSEVLTPIGVNLVNKVREDIVNKEITSMQPKVELNQYKVFVPDGVGVVAVENALRREGIEARVRK</sequence>
<dbReference type="RefSeq" id="YP_002790847.1">
    <property type="nucleotide sequence ID" value="NC_012530.1"/>
</dbReference>
<gene>
    <name evidence="1" type="ORF">lb338_phage_168</name>
</gene>
<dbReference type="EMBL" id="FJ822135">
    <property type="protein sequence ID" value="ACO37089.1"/>
    <property type="molecule type" value="Genomic_DNA"/>
</dbReference>
<reference evidence="1 2" key="1">
    <citation type="journal article" date="2009" name="Gene">
        <title>Genome of a virulent bacteriophage Lb338-1 that lyses the probiotic Lactobacillus paracasei cheese strain.</title>
        <authorList>
            <person name="Alemayehu D."/>
            <person name="Ross R.P."/>
            <person name="O'Sullivan O."/>
            <person name="Coffey A."/>
            <person name="Stanton C."/>
            <person name="Fitzgerald G.F."/>
            <person name="McAuliffe O."/>
        </authorList>
    </citation>
    <scope>NUCLEOTIDE SEQUENCE [LARGE SCALE GENOMIC DNA]</scope>
    <source>
        <strain evidence="1">Lb338-1</strain>
    </source>
</reference>
<evidence type="ECO:0000313" key="1">
    <source>
        <dbReference type="EMBL" id="ACO37089.1"/>
    </source>
</evidence>
<dbReference type="Proteomes" id="UP000001878">
    <property type="component" value="Segment"/>
</dbReference>